<proteinExistence type="predicted"/>
<reference evidence="2 3" key="1">
    <citation type="submission" date="2024-01" db="EMBL/GenBank/DDBJ databases">
        <title>The complete chloroplast genome sequence of Lithospermum erythrorhizon: insights into the phylogenetic relationship among Boraginaceae species and the maternal lineages of purple gromwells.</title>
        <authorList>
            <person name="Okada T."/>
            <person name="Watanabe K."/>
        </authorList>
    </citation>
    <scope>NUCLEOTIDE SEQUENCE [LARGE SCALE GENOMIC DNA]</scope>
</reference>
<evidence type="ECO:0000256" key="1">
    <source>
        <dbReference type="SAM" id="MobiDB-lite"/>
    </source>
</evidence>
<protein>
    <submittedName>
        <fullName evidence="2">Uncharacterized protein</fullName>
    </submittedName>
</protein>
<feature type="compositionally biased region" description="Basic and acidic residues" evidence="1">
    <location>
        <begin position="90"/>
        <end position="103"/>
    </location>
</feature>
<sequence length="119" mass="13306">MPFTDRLNSITLPSGVKERHTEVTKKTPGLGKNTERQGTTLPKEAILTATTSVRILKAEIDKQIKQGYLREFVGQEKGRPQGRGYSPPNDRNRDHENQVRDKATSPQGPQVELILSQAE</sequence>
<dbReference type="AlphaFoldDB" id="A0AAV3NZK9"/>
<gene>
    <name evidence="2" type="ORF">LIER_05113</name>
</gene>
<feature type="compositionally biased region" description="Basic and acidic residues" evidence="1">
    <location>
        <begin position="16"/>
        <end position="25"/>
    </location>
</feature>
<dbReference type="EMBL" id="BAABME010000689">
    <property type="protein sequence ID" value="GAA0144750.1"/>
    <property type="molecule type" value="Genomic_DNA"/>
</dbReference>
<organism evidence="2 3">
    <name type="scientific">Lithospermum erythrorhizon</name>
    <name type="common">Purple gromwell</name>
    <name type="synonym">Lithospermum officinale var. erythrorhizon</name>
    <dbReference type="NCBI Taxonomy" id="34254"/>
    <lineage>
        <taxon>Eukaryota</taxon>
        <taxon>Viridiplantae</taxon>
        <taxon>Streptophyta</taxon>
        <taxon>Embryophyta</taxon>
        <taxon>Tracheophyta</taxon>
        <taxon>Spermatophyta</taxon>
        <taxon>Magnoliopsida</taxon>
        <taxon>eudicotyledons</taxon>
        <taxon>Gunneridae</taxon>
        <taxon>Pentapetalae</taxon>
        <taxon>asterids</taxon>
        <taxon>lamiids</taxon>
        <taxon>Boraginales</taxon>
        <taxon>Boraginaceae</taxon>
        <taxon>Boraginoideae</taxon>
        <taxon>Lithospermeae</taxon>
        <taxon>Lithospermum</taxon>
    </lineage>
</organism>
<name>A0AAV3NZK9_LITER</name>
<feature type="region of interest" description="Disordered" evidence="1">
    <location>
        <begin position="71"/>
        <end position="119"/>
    </location>
</feature>
<feature type="compositionally biased region" description="Polar residues" evidence="1">
    <location>
        <begin position="1"/>
        <end position="12"/>
    </location>
</feature>
<feature type="region of interest" description="Disordered" evidence="1">
    <location>
        <begin position="1"/>
        <end position="43"/>
    </location>
</feature>
<comment type="caution">
    <text evidence="2">The sequence shown here is derived from an EMBL/GenBank/DDBJ whole genome shotgun (WGS) entry which is preliminary data.</text>
</comment>
<accession>A0AAV3NZK9</accession>
<dbReference type="Proteomes" id="UP001454036">
    <property type="component" value="Unassembled WGS sequence"/>
</dbReference>
<evidence type="ECO:0000313" key="3">
    <source>
        <dbReference type="Proteomes" id="UP001454036"/>
    </source>
</evidence>
<evidence type="ECO:0000313" key="2">
    <source>
        <dbReference type="EMBL" id="GAA0144750.1"/>
    </source>
</evidence>
<keyword evidence="3" id="KW-1185">Reference proteome</keyword>